<reference evidence="2 3" key="1">
    <citation type="submission" date="2016-10" db="EMBL/GenBank/DDBJ databases">
        <authorList>
            <person name="de Groot N.N."/>
        </authorList>
    </citation>
    <scope>NUCLEOTIDE SEQUENCE [LARGE SCALE GENOMIC DNA]</scope>
    <source>
        <strain evidence="2 3">CGMCC 1.7659</strain>
    </source>
</reference>
<sequence length="158" mass="17542">MPSRVLLIAAFLLLSPLCTVQAQTQAPTLEERMSQDEFTAAGLDRLSPEQLKYLNGWIQAKGVSDIGAPIRHRDGTTSFYSNDSDREVVESSIAGEFNGWTGKTRVTLENGQVWEQAESVRSGFHMTAPKVKIKPMSFGSWLMYVDGCGCDIRVKRVK</sequence>
<evidence type="ECO:0000313" key="3">
    <source>
        <dbReference type="Proteomes" id="UP000198575"/>
    </source>
</evidence>
<dbReference type="AlphaFoldDB" id="A0A1I4YVD6"/>
<evidence type="ECO:0000313" key="2">
    <source>
        <dbReference type="EMBL" id="SFN42016.1"/>
    </source>
</evidence>
<organism evidence="2 3">
    <name type="scientific">Dokdonella immobilis</name>
    <dbReference type="NCBI Taxonomy" id="578942"/>
    <lineage>
        <taxon>Bacteria</taxon>
        <taxon>Pseudomonadati</taxon>
        <taxon>Pseudomonadota</taxon>
        <taxon>Gammaproteobacteria</taxon>
        <taxon>Lysobacterales</taxon>
        <taxon>Rhodanobacteraceae</taxon>
        <taxon>Dokdonella</taxon>
    </lineage>
</organism>
<gene>
    <name evidence="2" type="ORF">SAMN05216289_12044</name>
</gene>
<feature type="chain" id="PRO_5011447695" evidence="1">
    <location>
        <begin position="23"/>
        <end position="158"/>
    </location>
</feature>
<name>A0A1I4YVD6_9GAMM</name>
<dbReference type="RefSeq" id="WP_092408804.1">
    <property type="nucleotide sequence ID" value="NZ_FOVF01000020.1"/>
</dbReference>
<evidence type="ECO:0000256" key="1">
    <source>
        <dbReference type="SAM" id="SignalP"/>
    </source>
</evidence>
<protein>
    <submittedName>
        <fullName evidence="2">Uncharacterized protein</fullName>
    </submittedName>
</protein>
<dbReference type="OrthoDB" id="8703271at2"/>
<dbReference type="Proteomes" id="UP000198575">
    <property type="component" value="Unassembled WGS sequence"/>
</dbReference>
<feature type="signal peptide" evidence="1">
    <location>
        <begin position="1"/>
        <end position="22"/>
    </location>
</feature>
<keyword evidence="1" id="KW-0732">Signal</keyword>
<dbReference type="EMBL" id="FOVF01000020">
    <property type="protein sequence ID" value="SFN42016.1"/>
    <property type="molecule type" value="Genomic_DNA"/>
</dbReference>
<dbReference type="STRING" id="578942.SAMN05216289_12044"/>
<accession>A0A1I4YVD6</accession>
<keyword evidence="3" id="KW-1185">Reference proteome</keyword>
<proteinExistence type="predicted"/>